<dbReference type="eggNOG" id="ENOG502SEF2">
    <property type="taxonomic scope" value="Eukaryota"/>
</dbReference>
<name>E9HE81_DAPPU</name>
<proteinExistence type="predicted"/>
<feature type="non-terminal residue" evidence="1">
    <location>
        <position position="1"/>
    </location>
</feature>
<organism evidence="1 2">
    <name type="scientific">Daphnia pulex</name>
    <name type="common">Water flea</name>
    <dbReference type="NCBI Taxonomy" id="6669"/>
    <lineage>
        <taxon>Eukaryota</taxon>
        <taxon>Metazoa</taxon>
        <taxon>Ecdysozoa</taxon>
        <taxon>Arthropoda</taxon>
        <taxon>Crustacea</taxon>
        <taxon>Branchiopoda</taxon>
        <taxon>Diplostraca</taxon>
        <taxon>Cladocera</taxon>
        <taxon>Anomopoda</taxon>
        <taxon>Daphniidae</taxon>
        <taxon>Daphnia</taxon>
    </lineage>
</organism>
<dbReference type="InterPro" id="IPR005312">
    <property type="entry name" value="DUF1759"/>
</dbReference>
<dbReference type="PANTHER" id="PTHR22954:SF3">
    <property type="entry name" value="PROTEIN CBG08539"/>
    <property type="match status" value="1"/>
</dbReference>
<dbReference type="HOGENOM" id="CLU_1412067_0_0_1"/>
<evidence type="ECO:0000313" key="2">
    <source>
        <dbReference type="Proteomes" id="UP000000305"/>
    </source>
</evidence>
<dbReference type="KEGG" id="dpx:DAPPUDRAFT_14855"/>
<dbReference type="PANTHER" id="PTHR22954">
    <property type="entry name" value="RETROVIRAL PROTEASE-RELATED"/>
    <property type="match status" value="1"/>
</dbReference>
<dbReference type="Pfam" id="PF03564">
    <property type="entry name" value="DUF1759"/>
    <property type="match status" value="1"/>
</dbReference>
<dbReference type="OrthoDB" id="6378313at2759"/>
<dbReference type="STRING" id="6669.E9HE81"/>
<dbReference type="InParanoid" id="E9HE81"/>
<sequence length="193" mass="22356">KLPDLKIKQFDGDVFKWRSFWDIFKINFDQNADLSDVQKYSYLREYLTGKALRAVEGFEVTDDSYPKAVKTLKELFGNKDIAVQAHMSRLYNLQNTKQATDTTSLERLYTEVNTHVRSLETLGENIKAFGGFIVTIMLHKLPDELILIWNREKKRSATDLEAMLTFIRDELAARDRCKQLKNSVGPAQQTTTR</sequence>
<dbReference type="AlphaFoldDB" id="E9HE81"/>
<dbReference type="PhylomeDB" id="E9HE81"/>
<gene>
    <name evidence="1" type="ORF">DAPPUDRAFT_14855</name>
</gene>
<evidence type="ECO:0000313" key="1">
    <source>
        <dbReference type="EMBL" id="EFX69971.1"/>
    </source>
</evidence>
<feature type="non-terminal residue" evidence="1">
    <location>
        <position position="193"/>
    </location>
</feature>
<keyword evidence="2" id="KW-1185">Reference proteome</keyword>
<protein>
    <submittedName>
        <fullName evidence="1">Uncharacterized protein</fullName>
    </submittedName>
</protein>
<dbReference type="OMA" id="EISSEMY"/>
<dbReference type="Proteomes" id="UP000000305">
    <property type="component" value="Unassembled WGS sequence"/>
</dbReference>
<dbReference type="EMBL" id="GL732627">
    <property type="protein sequence ID" value="EFX69971.1"/>
    <property type="molecule type" value="Genomic_DNA"/>
</dbReference>
<reference evidence="1 2" key="1">
    <citation type="journal article" date="2011" name="Science">
        <title>The ecoresponsive genome of Daphnia pulex.</title>
        <authorList>
            <person name="Colbourne J.K."/>
            <person name="Pfrender M.E."/>
            <person name="Gilbert D."/>
            <person name="Thomas W.K."/>
            <person name="Tucker A."/>
            <person name="Oakley T.H."/>
            <person name="Tokishita S."/>
            <person name="Aerts A."/>
            <person name="Arnold G.J."/>
            <person name="Basu M.K."/>
            <person name="Bauer D.J."/>
            <person name="Caceres C.E."/>
            <person name="Carmel L."/>
            <person name="Casola C."/>
            <person name="Choi J.H."/>
            <person name="Detter J.C."/>
            <person name="Dong Q."/>
            <person name="Dusheyko S."/>
            <person name="Eads B.D."/>
            <person name="Frohlich T."/>
            <person name="Geiler-Samerotte K.A."/>
            <person name="Gerlach D."/>
            <person name="Hatcher P."/>
            <person name="Jogdeo S."/>
            <person name="Krijgsveld J."/>
            <person name="Kriventseva E.V."/>
            <person name="Kultz D."/>
            <person name="Laforsch C."/>
            <person name="Lindquist E."/>
            <person name="Lopez J."/>
            <person name="Manak J.R."/>
            <person name="Muller J."/>
            <person name="Pangilinan J."/>
            <person name="Patwardhan R.P."/>
            <person name="Pitluck S."/>
            <person name="Pritham E.J."/>
            <person name="Rechtsteiner A."/>
            <person name="Rho M."/>
            <person name="Rogozin I.B."/>
            <person name="Sakarya O."/>
            <person name="Salamov A."/>
            <person name="Schaack S."/>
            <person name="Shapiro H."/>
            <person name="Shiga Y."/>
            <person name="Skalitzky C."/>
            <person name="Smith Z."/>
            <person name="Souvorov A."/>
            <person name="Sung W."/>
            <person name="Tang Z."/>
            <person name="Tsuchiya D."/>
            <person name="Tu H."/>
            <person name="Vos H."/>
            <person name="Wang M."/>
            <person name="Wolf Y.I."/>
            <person name="Yamagata H."/>
            <person name="Yamada T."/>
            <person name="Ye Y."/>
            <person name="Shaw J.R."/>
            <person name="Andrews J."/>
            <person name="Crease T.J."/>
            <person name="Tang H."/>
            <person name="Lucas S.M."/>
            <person name="Robertson H.M."/>
            <person name="Bork P."/>
            <person name="Koonin E.V."/>
            <person name="Zdobnov E.M."/>
            <person name="Grigoriev I.V."/>
            <person name="Lynch M."/>
            <person name="Boore J.L."/>
        </authorList>
    </citation>
    <scope>NUCLEOTIDE SEQUENCE [LARGE SCALE GENOMIC DNA]</scope>
</reference>
<accession>E9HE81</accession>